<dbReference type="GO" id="GO:0004222">
    <property type="term" value="F:metalloendopeptidase activity"/>
    <property type="evidence" value="ECO:0007669"/>
    <property type="project" value="TreeGrafter"/>
</dbReference>
<dbReference type="RefSeq" id="WP_092262573.1">
    <property type="nucleotide sequence ID" value="NZ_FNZA01000001.1"/>
</dbReference>
<dbReference type="Pfam" id="PF01551">
    <property type="entry name" value="Peptidase_M23"/>
    <property type="match status" value="1"/>
</dbReference>
<evidence type="ECO:0000256" key="1">
    <source>
        <dbReference type="SAM" id="Coils"/>
    </source>
</evidence>
<accession>A0A1H6S5V7</accession>
<dbReference type="CDD" id="cd12797">
    <property type="entry name" value="M23_peptidase"/>
    <property type="match status" value="1"/>
</dbReference>
<dbReference type="InterPro" id="IPR011055">
    <property type="entry name" value="Dup_hybrid_motif"/>
</dbReference>
<dbReference type="InterPro" id="IPR050570">
    <property type="entry name" value="Cell_wall_metabolism_enzyme"/>
</dbReference>
<evidence type="ECO:0000259" key="2">
    <source>
        <dbReference type="Pfam" id="PF01551"/>
    </source>
</evidence>
<protein>
    <submittedName>
        <fullName evidence="3">Septal ring factor EnvC, activator of murein hydrolases AmiA and AmiB</fullName>
    </submittedName>
</protein>
<feature type="coiled-coil region" evidence="1">
    <location>
        <begin position="47"/>
        <end position="116"/>
    </location>
</feature>
<evidence type="ECO:0000313" key="4">
    <source>
        <dbReference type="Proteomes" id="UP000199223"/>
    </source>
</evidence>
<name>A0A1H6S5V7_9DEIO</name>
<keyword evidence="4" id="KW-1185">Reference proteome</keyword>
<dbReference type="PANTHER" id="PTHR21666">
    <property type="entry name" value="PEPTIDASE-RELATED"/>
    <property type="match status" value="1"/>
</dbReference>
<dbReference type="EMBL" id="FNZA01000001">
    <property type="protein sequence ID" value="SEI62116.1"/>
    <property type="molecule type" value="Genomic_DNA"/>
</dbReference>
<reference evidence="4" key="1">
    <citation type="submission" date="2016-10" db="EMBL/GenBank/DDBJ databases">
        <authorList>
            <person name="Varghese N."/>
            <person name="Submissions S."/>
        </authorList>
    </citation>
    <scope>NUCLEOTIDE SEQUENCE [LARGE SCALE GENOMIC DNA]</scope>
    <source>
        <strain evidence="4">CGMCC 1.10218</strain>
    </source>
</reference>
<sequence length="533" mass="58402">MRGARWPGGVLLTAALLSGLGGLGGPGAGWLRAQAQQRPAALPQSGTELTSQKLEQLERDLAEQRRLSQAQAERLRALRAQLGQLSVRQRAAIDRLDRLAAETGKLENELADVIRRVTGAQARLRATKADLAVTQARVDTLKTDVRAMLRSLHRERDAHYLRLLSQSGSLWDLLIRLDYANMAGERNVQVTRELRGAATELTAQRAAQEVQAEELRGLQGEQQAKLAELRARRAAQAAELAELKRTAEGQQAFAARTQAQQALTAQTIDALVTGVVKEKTRLEEERRRRLEEERRRREAEARRIREAQERARREAERLARIRAEQERRAREAEARRQAELTRQAEVARQAELTRQAELAREAAAARRRAEAQAAAQREREAAVARERQALAERQAQTEQAQAQLNVELQPLPATTDGEAMGFPLPGGQVSAPFGTGGEQWAVISGPVGGQAVAARGGNVLAAAYYAALGWVILIDHGNNLITGYFGLQDSLVSAGQRVNQGTPLGVIGGSHILGTDRMAFQVRDGVTPVPPQF</sequence>
<keyword evidence="3" id="KW-0378">Hydrolase</keyword>
<dbReference type="Gene3D" id="6.10.250.3150">
    <property type="match status" value="1"/>
</dbReference>
<dbReference type="OrthoDB" id="62910at2"/>
<dbReference type="SUPFAM" id="SSF51261">
    <property type="entry name" value="Duplicated hybrid motif"/>
    <property type="match status" value="1"/>
</dbReference>
<gene>
    <name evidence="3" type="ORF">SAMN04488058_101158</name>
</gene>
<dbReference type="STRING" id="856736.SAMN04488058_101158"/>
<feature type="coiled-coil region" evidence="1">
    <location>
        <begin position="212"/>
        <end position="246"/>
    </location>
</feature>
<dbReference type="AlphaFoldDB" id="A0A1H6S5V7"/>
<feature type="coiled-coil region" evidence="1">
    <location>
        <begin position="275"/>
        <end position="403"/>
    </location>
</feature>
<dbReference type="Gene3D" id="2.70.70.10">
    <property type="entry name" value="Glucose Permease (Domain IIA)"/>
    <property type="match status" value="1"/>
</dbReference>
<evidence type="ECO:0000313" key="3">
    <source>
        <dbReference type="EMBL" id="SEI62116.1"/>
    </source>
</evidence>
<feature type="domain" description="M23ase beta-sheet core" evidence="2">
    <location>
        <begin position="443"/>
        <end position="529"/>
    </location>
</feature>
<dbReference type="InterPro" id="IPR016047">
    <property type="entry name" value="M23ase_b-sheet_dom"/>
</dbReference>
<organism evidence="3 4">
    <name type="scientific">Deinococcus reticulitermitis</name>
    <dbReference type="NCBI Taxonomy" id="856736"/>
    <lineage>
        <taxon>Bacteria</taxon>
        <taxon>Thermotogati</taxon>
        <taxon>Deinococcota</taxon>
        <taxon>Deinococci</taxon>
        <taxon>Deinococcales</taxon>
        <taxon>Deinococcaceae</taxon>
        <taxon>Deinococcus</taxon>
    </lineage>
</organism>
<keyword evidence="1" id="KW-0175">Coiled coil</keyword>
<proteinExistence type="predicted"/>
<dbReference type="Proteomes" id="UP000199223">
    <property type="component" value="Unassembled WGS sequence"/>
</dbReference>
<dbReference type="PANTHER" id="PTHR21666:SF270">
    <property type="entry name" value="MUREIN HYDROLASE ACTIVATOR ENVC"/>
    <property type="match status" value="1"/>
</dbReference>